<proteinExistence type="predicted"/>
<dbReference type="Proteomes" id="UP000000763">
    <property type="component" value="Chromosome 5"/>
</dbReference>
<evidence type="ECO:0000313" key="4">
    <source>
        <dbReference type="EMBL" id="AAV24910.1"/>
    </source>
</evidence>
<evidence type="ECO:0000256" key="2">
    <source>
        <dbReference type="SAM" id="Phobius"/>
    </source>
</evidence>
<reference evidence="4" key="2">
    <citation type="submission" date="2004-10" db="EMBL/GenBank/DDBJ databases">
        <title>Oryza sativa BAC OSJNBa0007C23 genomic sequence.</title>
        <authorList>
            <person name="Chow T.-Y."/>
            <person name="Hsing Y.-I.C."/>
            <person name="Chen C.-S."/>
            <person name="Chen H.-H."/>
            <person name="Liu S.-M."/>
            <person name="Chao Y.-T."/>
            <person name="Chang S.-J."/>
            <person name="Chen H.-C."/>
            <person name="Chen S.-K."/>
            <person name="Chen T.-R."/>
            <person name="Chen Y.-L."/>
            <person name="Cheng C.-H."/>
            <person name="Chung C.-I."/>
            <person name="Han S.-Y."/>
            <person name="Hsiao S.-H."/>
            <person name="Hsiung J.-N."/>
            <person name="Hsu C.-H."/>
            <person name="Huang J.-J."/>
            <person name="Kau P.-I."/>
            <person name="Lee M.-C."/>
            <person name="Leu H.-L."/>
            <person name="Li Y.-F."/>
            <person name="Lin S.-J."/>
            <person name="Lin Y.-C."/>
            <person name="Wu S.-W."/>
            <person name="Yu C.-Y."/>
            <person name="Yu S.-W."/>
            <person name="Wu H.-P."/>
            <person name="Shaw J.-F."/>
        </authorList>
    </citation>
    <scope>NUCLEOTIDE SEQUENCE</scope>
</reference>
<sequence>MEEEVMAGSCSSQAPLRPIRYDLLRPPVAPTAPAPEPRRPAAASARRGPPTPEPRRWPAARQGRHPSPPPARQLPLLPPCSSRPPPLPAEIFAGLVAFVAAAIMVFFLGRCGGLPGPTRLHLHWPLPRQGGTLRRLAAAARILRRRRRGLLPRPMWRFARFIAGPTRLPLYLAAVSLLPAAWDFAPPSRRRRPRAA</sequence>
<evidence type="ECO:0000256" key="1">
    <source>
        <dbReference type="SAM" id="MobiDB-lite"/>
    </source>
</evidence>
<keyword evidence="2" id="KW-0812">Transmembrane</keyword>
<gene>
    <name evidence="4" type="ORF">OSJNBa0007C23.4</name>
    <name evidence="3" type="ORF">P0636E04.11</name>
</gene>
<reference evidence="5" key="3">
    <citation type="journal article" date="2005" name="Nature">
        <title>The map-based sequence of the rice genome.</title>
        <authorList>
            <consortium name="International rice genome sequencing project (IRGSP)"/>
            <person name="Matsumoto T."/>
            <person name="Wu J."/>
            <person name="Kanamori H."/>
            <person name="Katayose Y."/>
            <person name="Fujisawa M."/>
            <person name="Namiki N."/>
            <person name="Mizuno H."/>
            <person name="Yamamoto K."/>
            <person name="Antonio B.A."/>
            <person name="Baba T."/>
            <person name="Sakata K."/>
            <person name="Nagamura Y."/>
            <person name="Aoki H."/>
            <person name="Arikawa K."/>
            <person name="Arita K."/>
            <person name="Bito T."/>
            <person name="Chiden Y."/>
            <person name="Fujitsuka N."/>
            <person name="Fukunaka R."/>
            <person name="Hamada M."/>
            <person name="Harada C."/>
            <person name="Hayashi A."/>
            <person name="Hijishita S."/>
            <person name="Honda M."/>
            <person name="Hosokawa S."/>
            <person name="Ichikawa Y."/>
            <person name="Idonuma A."/>
            <person name="Iijima M."/>
            <person name="Ikeda M."/>
            <person name="Ikeno M."/>
            <person name="Ito K."/>
            <person name="Ito S."/>
            <person name="Ito T."/>
            <person name="Ito Y."/>
            <person name="Ito Y."/>
            <person name="Iwabuchi A."/>
            <person name="Kamiya K."/>
            <person name="Karasawa W."/>
            <person name="Kurita K."/>
            <person name="Katagiri S."/>
            <person name="Kikuta A."/>
            <person name="Kobayashi H."/>
            <person name="Kobayashi N."/>
            <person name="Machita K."/>
            <person name="Maehara T."/>
            <person name="Masukawa M."/>
            <person name="Mizubayashi T."/>
            <person name="Mukai Y."/>
            <person name="Nagasaki H."/>
            <person name="Nagata Y."/>
            <person name="Naito S."/>
            <person name="Nakashima M."/>
            <person name="Nakama Y."/>
            <person name="Nakamichi Y."/>
            <person name="Nakamura M."/>
            <person name="Meguro A."/>
            <person name="Negishi M."/>
            <person name="Ohta I."/>
            <person name="Ohta T."/>
            <person name="Okamoto M."/>
            <person name="Ono N."/>
            <person name="Saji S."/>
            <person name="Sakaguchi M."/>
            <person name="Sakai K."/>
            <person name="Shibata M."/>
            <person name="Shimokawa T."/>
            <person name="Song J."/>
            <person name="Takazaki Y."/>
            <person name="Terasawa K."/>
            <person name="Tsugane M."/>
            <person name="Tsuji K."/>
            <person name="Ueda S."/>
            <person name="Waki K."/>
            <person name="Yamagata H."/>
            <person name="Yamamoto M."/>
            <person name="Yamamoto S."/>
            <person name="Yamane H."/>
            <person name="Yoshiki S."/>
            <person name="Yoshihara R."/>
            <person name="Yukawa K."/>
            <person name="Zhong H."/>
            <person name="Yano M."/>
            <person name="Yuan Q."/>
            <person name="Ouyang S."/>
            <person name="Liu J."/>
            <person name="Jones K.M."/>
            <person name="Gansberger K."/>
            <person name="Moffat K."/>
            <person name="Hill J."/>
            <person name="Bera J."/>
            <person name="Fadrosh D."/>
            <person name="Jin S."/>
            <person name="Johri S."/>
            <person name="Kim M."/>
            <person name="Overton L."/>
            <person name="Reardon M."/>
            <person name="Tsitrin T."/>
            <person name="Vuong H."/>
            <person name="Weaver B."/>
            <person name="Ciecko A."/>
            <person name="Tallon L."/>
            <person name="Jackson J."/>
            <person name="Pai G."/>
            <person name="Aken S.V."/>
            <person name="Utterback T."/>
            <person name="Reidmuller S."/>
            <person name="Feldblyum T."/>
            <person name="Hsiao J."/>
            <person name="Zismann V."/>
            <person name="Iobst S."/>
            <person name="de Vazeille A.R."/>
            <person name="Buell C.R."/>
            <person name="Ying K."/>
            <person name="Li Y."/>
            <person name="Lu T."/>
            <person name="Huang Y."/>
            <person name="Zhao Q."/>
            <person name="Feng Q."/>
            <person name="Zhang L."/>
            <person name="Zhu J."/>
            <person name="Weng Q."/>
            <person name="Mu J."/>
            <person name="Lu Y."/>
            <person name="Fan D."/>
            <person name="Liu Y."/>
            <person name="Guan J."/>
            <person name="Zhang Y."/>
            <person name="Yu S."/>
            <person name="Liu X."/>
            <person name="Zhang Y."/>
            <person name="Hong G."/>
            <person name="Han B."/>
            <person name="Choisne N."/>
            <person name="Demange N."/>
            <person name="Orjeda G."/>
            <person name="Samain S."/>
            <person name="Cattolico L."/>
            <person name="Pelletier E."/>
            <person name="Couloux A."/>
            <person name="Segurens B."/>
            <person name="Wincker P."/>
            <person name="D'Hont A."/>
            <person name="Scarpelli C."/>
            <person name="Weissenbach J."/>
            <person name="Salanoubat M."/>
            <person name="Quetier F."/>
            <person name="Yu Y."/>
            <person name="Kim H.R."/>
            <person name="Rambo T."/>
            <person name="Currie J."/>
            <person name="Collura K."/>
            <person name="Luo M."/>
            <person name="Yang T."/>
            <person name="Ammiraju J.S.S."/>
            <person name="Engler F."/>
            <person name="Soderlund C."/>
            <person name="Wing R.A."/>
            <person name="Palmer L.E."/>
            <person name="de la Bastide M."/>
            <person name="Spiegel L."/>
            <person name="Nascimento L."/>
            <person name="Zutavern T."/>
            <person name="O'Shaughnessy A."/>
            <person name="Dike S."/>
            <person name="Dedhia N."/>
            <person name="Preston R."/>
            <person name="Balija V."/>
            <person name="McCombie W.R."/>
            <person name="Chow T."/>
            <person name="Chen H."/>
            <person name="Chung M."/>
            <person name="Chen C."/>
            <person name="Shaw J."/>
            <person name="Wu H."/>
            <person name="Hsiao K."/>
            <person name="Chao Y."/>
            <person name="Chu M."/>
            <person name="Cheng C."/>
            <person name="Hour A."/>
            <person name="Lee P."/>
            <person name="Lin S."/>
            <person name="Lin Y."/>
            <person name="Liou J."/>
            <person name="Liu S."/>
            <person name="Hsing Y."/>
            <person name="Raghuvanshi S."/>
            <person name="Mohanty A."/>
            <person name="Bharti A.K."/>
            <person name="Gaur A."/>
            <person name="Gupta V."/>
            <person name="Kumar D."/>
            <person name="Ravi V."/>
            <person name="Vij S."/>
            <person name="Kapur A."/>
            <person name="Khurana P."/>
            <person name="Khurana P."/>
            <person name="Khurana J.P."/>
            <person name="Tyagi A.K."/>
            <person name="Gaikwad K."/>
            <person name="Singh A."/>
            <person name="Dalal V."/>
            <person name="Srivastava S."/>
            <person name="Dixit A."/>
            <person name="Pal A.K."/>
            <person name="Ghazi I.A."/>
            <person name="Yadav M."/>
            <person name="Pandit A."/>
            <person name="Bhargava A."/>
            <person name="Sureshbabu K."/>
            <person name="Batra K."/>
            <person name="Sharma T.R."/>
            <person name="Mohapatra T."/>
            <person name="Singh N.K."/>
            <person name="Messing J."/>
            <person name="Nelson A.B."/>
            <person name="Fuks G."/>
            <person name="Kavchok S."/>
            <person name="Keizer G."/>
            <person name="Linton E."/>
            <person name="Llaca V."/>
            <person name="Song R."/>
            <person name="Tanyolac B."/>
            <person name="Young S."/>
            <person name="Ho-Il K."/>
            <person name="Hahn J.H."/>
            <person name="Sangsakoo G."/>
            <person name="Vanavichit A."/>
            <person name="de Mattos Luiz.A.T."/>
            <person name="Zimmer P.D."/>
            <person name="Malone G."/>
            <person name="Dellagostin O."/>
            <person name="de Oliveira A.C."/>
            <person name="Bevan M."/>
            <person name="Bancroft I."/>
            <person name="Minx P."/>
            <person name="Cordum H."/>
            <person name="Wilson R."/>
            <person name="Cheng Z."/>
            <person name="Jin W."/>
            <person name="Jiang J."/>
            <person name="Leong S.A."/>
            <person name="Iwama H."/>
            <person name="Gojobori T."/>
            <person name="Itoh T."/>
            <person name="Niimura Y."/>
            <person name="Fujii Y."/>
            <person name="Habara T."/>
            <person name="Sakai H."/>
            <person name="Sato Y."/>
            <person name="Wilson G."/>
            <person name="Kumar K."/>
            <person name="McCouch S."/>
            <person name="Juretic N."/>
            <person name="Hoen D."/>
            <person name="Wright S."/>
            <person name="Bruskiewich R."/>
            <person name="Bureau T."/>
            <person name="Miyao A."/>
            <person name="Hirochika H."/>
            <person name="Nishikawa T."/>
            <person name="Kadowaki K."/>
            <person name="Sugiura M."/>
            <person name="Burr B."/>
            <person name="Sasaki T."/>
        </authorList>
    </citation>
    <scope>NUCLEOTIDE SEQUENCE [LARGE SCALE GENOMIC DNA]</scope>
    <source>
        <strain evidence="5">cv. Nipponbare</strain>
    </source>
</reference>
<evidence type="ECO:0000313" key="3">
    <source>
        <dbReference type="EMBL" id="AAU10822.1"/>
    </source>
</evidence>
<evidence type="ECO:0000313" key="5">
    <source>
        <dbReference type="Proteomes" id="UP000000763"/>
    </source>
</evidence>
<keyword evidence="2" id="KW-0472">Membrane</keyword>
<organism evidence="3 5">
    <name type="scientific">Oryza sativa subsp. japonica</name>
    <name type="common">Rice</name>
    <dbReference type="NCBI Taxonomy" id="39947"/>
    <lineage>
        <taxon>Eukaryota</taxon>
        <taxon>Viridiplantae</taxon>
        <taxon>Streptophyta</taxon>
        <taxon>Embryophyta</taxon>
        <taxon>Tracheophyta</taxon>
        <taxon>Spermatophyta</taxon>
        <taxon>Magnoliopsida</taxon>
        <taxon>Liliopsida</taxon>
        <taxon>Poales</taxon>
        <taxon>Poaceae</taxon>
        <taxon>BOP clade</taxon>
        <taxon>Oryzoideae</taxon>
        <taxon>Oryzeae</taxon>
        <taxon>Oryzinae</taxon>
        <taxon>Oryza</taxon>
        <taxon>Oryza sativa</taxon>
    </lineage>
</organism>
<dbReference type="EMBL" id="AC132493">
    <property type="protein sequence ID" value="AAU10822.1"/>
    <property type="molecule type" value="Genomic_DNA"/>
</dbReference>
<name>Q688K9_ORYSJ</name>
<dbReference type="AlphaFoldDB" id="Q688K9"/>
<keyword evidence="2" id="KW-1133">Transmembrane helix</keyword>
<dbReference type="EMBL" id="AC136519">
    <property type="protein sequence ID" value="AAV24910.1"/>
    <property type="molecule type" value="Genomic_DNA"/>
</dbReference>
<feature type="region of interest" description="Disordered" evidence="1">
    <location>
        <begin position="21"/>
        <end position="80"/>
    </location>
</feature>
<accession>Q688K9</accession>
<feature type="transmembrane region" description="Helical" evidence="2">
    <location>
        <begin position="91"/>
        <end position="109"/>
    </location>
</feature>
<reference evidence="5" key="4">
    <citation type="journal article" date="2008" name="Nucleic Acids Res.">
        <title>The rice annotation project database (RAP-DB): 2008 update.</title>
        <authorList>
            <consortium name="The rice annotation project (RAP)"/>
        </authorList>
    </citation>
    <scope>GENOME REANNOTATION</scope>
    <source>
        <strain evidence="5">cv. Nipponbare</strain>
    </source>
</reference>
<protein>
    <submittedName>
        <fullName evidence="3">Uncharacterized protein</fullName>
    </submittedName>
</protein>
<feature type="compositionally biased region" description="Pro residues" evidence="1">
    <location>
        <begin position="66"/>
        <end position="80"/>
    </location>
</feature>
<reference evidence="3" key="1">
    <citation type="submission" date="2004-09" db="EMBL/GenBank/DDBJ databases">
        <title>Oryza sativa PAC P0636E04 genomic sequence.</title>
        <authorList>
            <person name="Chow T.-Y."/>
            <person name="Hsing Y.-I.C."/>
            <person name="Chen C.-S."/>
            <person name="Chen H.-H."/>
            <person name="Liu S.-M."/>
            <person name="Chao Y.-T."/>
            <person name="Chang S.-J."/>
            <person name="Chen H.-C."/>
            <person name="Chen S.-K."/>
            <person name="Chen T.-R."/>
            <person name="Chen Y.-L."/>
            <person name="Cheng C.-H."/>
            <person name="Chung C.-I."/>
            <person name="Han S.-Y."/>
            <person name="Hsiao S.-H."/>
            <person name="Hsiung J.-N."/>
            <person name="Hsu C.-H."/>
            <person name="Huang J.-J."/>
            <person name="Kau P.-I."/>
            <person name="Lee M.-C."/>
            <person name="Leu H.-L."/>
            <person name="Li Y.-F."/>
            <person name="Lin S.-J."/>
            <person name="Lin Y.-C."/>
            <person name="Wu S.-W."/>
            <person name="Yu C.-Y."/>
            <person name="Yu S.-W."/>
            <person name="Wu H.-P."/>
            <person name="Shaw J.-F."/>
        </authorList>
    </citation>
    <scope>NUCLEOTIDE SEQUENCE</scope>
</reference>